<dbReference type="Proteomes" id="UP000193467">
    <property type="component" value="Unassembled WGS sequence"/>
</dbReference>
<keyword evidence="9" id="KW-1185">Reference proteome</keyword>
<keyword evidence="3 5" id="KW-0012">Acyltransferase</keyword>
<accession>A0A1Y2DEX5</accession>
<evidence type="ECO:0000256" key="5">
    <source>
        <dbReference type="RuleBase" id="RU003801"/>
    </source>
</evidence>
<protein>
    <submittedName>
        <fullName evidence="8">Acyltransferase ChoActase/COT/CPT</fullName>
    </submittedName>
</protein>
<evidence type="ECO:0000256" key="1">
    <source>
        <dbReference type="ARBA" id="ARBA00005232"/>
    </source>
</evidence>
<evidence type="ECO:0000256" key="4">
    <source>
        <dbReference type="PIRSR" id="PIRSR600542-1"/>
    </source>
</evidence>
<feature type="domain" description="Choline/carnitine acyltransferase" evidence="7">
    <location>
        <begin position="32"/>
        <end position="652"/>
    </location>
</feature>
<sequence>MVPTPVTDGPPADGPVSVGGRTMANQDKLPHLPIPPLEDTMKRYLKALEGLQSPSEHARTERVVKEFLEKEGPVLHEQLKDYASTRASFIEEWWTESYLSHPDSVVLSLNPFFILEDDPTPARGNQLMRATSLILASLGFIHDFRTGQLEPDEFRGVPLDMSQYAKLFGTARIPTKTGCKMQVDPDSKHIIVMARGQFYWFDVLDSQNRPCLTERALLSNLTAILSDANRTPQNQVAQSALGVLSTERRAIWAGHRERLSKDAGNSMCLDVLDKALFVVCLDDANPETASEMCSNMLCGTYKLDKGVQVGTCTNRYYDKLQIIVAANGAAGVNFEHSGVDGHTVLRFVADVYTELILRFAKSINSASSTLFKAKISPWAKGAGKKAAPANGAAPEPHEEIDTDPKKLEWVMTPELKVAVRFAETRLSDLICSNEAVALEFEVYGKNAITQHGFSPDAFVQMAYQAAYFSLYGRTESTYEPAMTKTFLHGRTEAIRSVTTESVNFVKTFCSDASPRAKIDALRTACKAHTELTKACSKGLGQDRVLYAMYCLHQQQQHDAKQAANGASSESDSDEGGEGIKGTPTLFTDPGYSTLGESILSTSNCGNPALRLFGFGAVSANGFGIGYIIKDDSIAFCAASKHRQTQRFLDALKAYFIEVYRMMKQLHSESNRRPNSVFVDHFAGEVDARSGKPLSSHIRSGSNAGQQAEEEFAGYGFYGELSEDVERALNNQRRHGSRGRVAPGTRIDLVEL</sequence>
<evidence type="ECO:0000313" key="9">
    <source>
        <dbReference type="Proteomes" id="UP000193467"/>
    </source>
</evidence>
<organism evidence="8 9">
    <name type="scientific">Leucosporidium creatinivorum</name>
    <dbReference type="NCBI Taxonomy" id="106004"/>
    <lineage>
        <taxon>Eukaryota</taxon>
        <taxon>Fungi</taxon>
        <taxon>Dikarya</taxon>
        <taxon>Basidiomycota</taxon>
        <taxon>Pucciniomycotina</taxon>
        <taxon>Microbotryomycetes</taxon>
        <taxon>Leucosporidiales</taxon>
        <taxon>Leucosporidium</taxon>
    </lineage>
</organism>
<dbReference type="InterPro" id="IPR023213">
    <property type="entry name" value="CAT-like_dom_sf"/>
</dbReference>
<dbReference type="FunFam" id="3.30.559.10:FF:000019">
    <property type="entry name" value="Carnitine acetyl transferase"/>
    <property type="match status" value="1"/>
</dbReference>
<dbReference type="Gene3D" id="3.30.559.10">
    <property type="entry name" value="Chloramphenicol acetyltransferase-like domain"/>
    <property type="match status" value="1"/>
</dbReference>
<dbReference type="InterPro" id="IPR042231">
    <property type="entry name" value="Cho/carn_acyl_trans_2"/>
</dbReference>
<dbReference type="GO" id="GO:0009437">
    <property type="term" value="P:carnitine metabolic process"/>
    <property type="evidence" value="ECO:0007669"/>
    <property type="project" value="TreeGrafter"/>
</dbReference>
<dbReference type="GO" id="GO:0004092">
    <property type="term" value="F:carnitine O-acetyltransferase activity"/>
    <property type="evidence" value="ECO:0007669"/>
    <property type="project" value="TreeGrafter"/>
</dbReference>
<feature type="region of interest" description="Disordered" evidence="6">
    <location>
        <begin position="1"/>
        <end position="32"/>
    </location>
</feature>
<evidence type="ECO:0000259" key="7">
    <source>
        <dbReference type="Pfam" id="PF00755"/>
    </source>
</evidence>
<keyword evidence="2 5" id="KW-0808">Transferase</keyword>
<evidence type="ECO:0000256" key="6">
    <source>
        <dbReference type="SAM" id="MobiDB-lite"/>
    </source>
</evidence>
<dbReference type="InParanoid" id="A0A1Y2DEX5"/>
<dbReference type="STRING" id="106004.A0A1Y2DEX5"/>
<dbReference type="FunFam" id="3.30.559.70:FF:000003">
    <property type="entry name" value="Carnitine acetyl transferase FacC"/>
    <property type="match status" value="1"/>
</dbReference>
<dbReference type="PROSITE" id="PS00440">
    <property type="entry name" value="ACYLTRANSF_C_2"/>
    <property type="match status" value="1"/>
</dbReference>
<feature type="region of interest" description="Disordered" evidence="6">
    <location>
        <begin position="560"/>
        <end position="585"/>
    </location>
</feature>
<dbReference type="InterPro" id="IPR000542">
    <property type="entry name" value="Carn_acyl_trans"/>
</dbReference>
<evidence type="ECO:0000256" key="2">
    <source>
        <dbReference type="ARBA" id="ARBA00022679"/>
    </source>
</evidence>
<proteinExistence type="inferred from homology"/>
<reference evidence="8 9" key="1">
    <citation type="submission" date="2016-07" db="EMBL/GenBank/DDBJ databases">
        <title>Pervasive Adenine N6-methylation of Active Genes in Fungi.</title>
        <authorList>
            <consortium name="DOE Joint Genome Institute"/>
            <person name="Mondo S.J."/>
            <person name="Dannebaum R.O."/>
            <person name="Kuo R.C."/>
            <person name="Labutti K."/>
            <person name="Haridas S."/>
            <person name="Kuo A."/>
            <person name="Salamov A."/>
            <person name="Ahrendt S.R."/>
            <person name="Lipzen A."/>
            <person name="Sullivan W."/>
            <person name="Andreopoulos W.B."/>
            <person name="Clum A."/>
            <person name="Lindquist E."/>
            <person name="Daum C."/>
            <person name="Ramamoorthy G.K."/>
            <person name="Gryganskyi A."/>
            <person name="Culley D."/>
            <person name="Magnuson J.K."/>
            <person name="James T.Y."/>
            <person name="O'Malley M.A."/>
            <person name="Stajich J.E."/>
            <person name="Spatafora J.W."/>
            <person name="Visel A."/>
            <person name="Grigoriev I.V."/>
        </authorList>
    </citation>
    <scope>NUCLEOTIDE SEQUENCE [LARGE SCALE GENOMIC DNA]</scope>
    <source>
        <strain evidence="8 9">62-1032</strain>
    </source>
</reference>
<dbReference type="Gene3D" id="3.30.559.70">
    <property type="entry name" value="Choline/Carnitine o-acyltransferase, domain 2"/>
    <property type="match status" value="1"/>
</dbReference>
<dbReference type="OrthoDB" id="240216at2759"/>
<dbReference type="EMBL" id="MCGR01000081">
    <property type="protein sequence ID" value="ORY57686.1"/>
    <property type="molecule type" value="Genomic_DNA"/>
</dbReference>
<evidence type="ECO:0000313" key="8">
    <source>
        <dbReference type="EMBL" id="ORY57686.1"/>
    </source>
</evidence>
<evidence type="ECO:0000256" key="3">
    <source>
        <dbReference type="ARBA" id="ARBA00023315"/>
    </source>
</evidence>
<dbReference type="PROSITE" id="PS00439">
    <property type="entry name" value="ACYLTRANSF_C_1"/>
    <property type="match status" value="1"/>
</dbReference>
<dbReference type="PANTHER" id="PTHR22589">
    <property type="entry name" value="CARNITINE O-ACYLTRANSFERASE"/>
    <property type="match status" value="1"/>
</dbReference>
<name>A0A1Y2DEX5_9BASI</name>
<gene>
    <name evidence="8" type="ORF">BCR35DRAFT_309583</name>
</gene>
<dbReference type="PANTHER" id="PTHR22589:SF29">
    <property type="entry name" value="MITOCHONDRIAL CARNITINE O-ACETYLTRANSFERASE-RELATED"/>
    <property type="match status" value="1"/>
</dbReference>
<comment type="caution">
    <text evidence="8">The sequence shown here is derived from an EMBL/GenBank/DDBJ whole genome shotgun (WGS) entry which is preliminary data.</text>
</comment>
<dbReference type="SUPFAM" id="SSF52777">
    <property type="entry name" value="CoA-dependent acyltransferases"/>
    <property type="match status" value="2"/>
</dbReference>
<dbReference type="GO" id="GO:0005739">
    <property type="term" value="C:mitochondrion"/>
    <property type="evidence" value="ECO:0007669"/>
    <property type="project" value="TreeGrafter"/>
</dbReference>
<comment type="similarity">
    <text evidence="1 5">Belongs to the carnitine/choline acetyltransferase family.</text>
</comment>
<feature type="active site" description="Proton acceptor" evidence="4">
    <location>
        <position position="336"/>
    </location>
</feature>
<dbReference type="Pfam" id="PF00755">
    <property type="entry name" value="Carn_acyltransf"/>
    <property type="match status" value="1"/>
</dbReference>
<dbReference type="InterPro" id="IPR039551">
    <property type="entry name" value="Cho/carn_acyl_trans"/>
</dbReference>
<dbReference type="AlphaFoldDB" id="A0A1Y2DEX5"/>